<reference evidence="4 5" key="1">
    <citation type="journal article" date="2016" name="Appl. Environ. Microbiol.">
        <title>Function and Phylogeny of Bacterial Butyryl Coenzyme A:Acetate Transferases and Their Diversity in the Proximal Colon of Swine.</title>
        <authorList>
            <person name="Trachsel J."/>
            <person name="Bayles D.O."/>
            <person name="Looft T."/>
            <person name="Levine U.Y."/>
            <person name="Allen H.K."/>
        </authorList>
    </citation>
    <scope>NUCLEOTIDE SEQUENCE [LARGE SCALE GENOMIC DNA]</scope>
    <source>
        <strain evidence="4 5">35-6-1</strain>
    </source>
</reference>
<name>A0A1U7LYM3_9FIRM</name>
<dbReference type="STRING" id="1465756.BIV18_02485"/>
<comment type="caution">
    <text evidence="4">The sequence shown here is derived from an EMBL/GenBank/DDBJ whole genome shotgun (WGS) entry which is preliminary data.</text>
</comment>
<organism evidence="4 5">
    <name type="scientific">Peptoniphilus porci</name>
    <dbReference type="NCBI Taxonomy" id="2652280"/>
    <lineage>
        <taxon>Bacteria</taxon>
        <taxon>Bacillati</taxon>
        <taxon>Bacillota</taxon>
        <taxon>Tissierellia</taxon>
        <taxon>Tissierellales</taxon>
        <taxon>Peptoniphilaceae</taxon>
        <taxon>Peptoniphilus</taxon>
    </lineage>
</organism>
<evidence type="ECO:0000259" key="2">
    <source>
        <dbReference type="Pfam" id="PF13542"/>
    </source>
</evidence>
<dbReference type="Proteomes" id="UP000187166">
    <property type="component" value="Unassembled WGS sequence"/>
</dbReference>
<dbReference type="Pfam" id="PF01610">
    <property type="entry name" value="DDE_Tnp_ISL3"/>
    <property type="match status" value="1"/>
</dbReference>
<dbReference type="InterPro" id="IPR047951">
    <property type="entry name" value="Transpos_ISL3"/>
</dbReference>
<evidence type="ECO:0000259" key="1">
    <source>
        <dbReference type="Pfam" id="PF01610"/>
    </source>
</evidence>
<accession>A0A1U7LYM3</accession>
<dbReference type="InterPro" id="IPR002560">
    <property type="entry name" value="Transposase_DDE"/>
</dbReference>
<feature type="domain" description="Transposase IS204/IS1001/IS1096/IS1165 DDE" evidence="1">
    <location>
        <begin position="166"/>
        <end position="420"/>
    </location>
</feature>
<feature type="domain" description="Transposase IS204/IS1001/IS1096/IS1165 helix-turn-helix" evidence="2">
    <location>
        <begin position="102"/>
        <end position="151"/>
    </location>
</feature>
<evidence type="ECO:0000259" key="3">
    <source>
        <dbReference type="Pfam" id="PF14690"/>
    </source>
</evidence>
<dbReference type="AlphaFoldDB" id="A0A1U7LYM3"/>
<dbReference type="InterPro" id="IPR029261">
    <property type="entry name" value="Transposase_Znf"/>
</dbReference>
<dbReference type="InterPro" id="IPR032877">
    <property type="entry name" value="Transposase_HTH"/>
</dbReference>
<dbReference type="PANTHER" id="PTHR33498:SF1">
    <property type="entry name" value="TRANSPOSASE FOR INSERTION SEQUENCE ELEMENT IS1557"/>
    <property type="match status" value="1"/>
</dbReference>
<sequence>MSINNYIKDLLNIKDKNIVIDTENIIVKKVKYIDTKFIYGKLTYTPEVCPCCGHVNESFNIIKYGTKICKIKLPDVSNIPTILFLKKQRFLCKECGSTFSAKTNIVNEYSNISNDVKRKIAVDLTEISSFKSIAESNGVSPNTVVRVFKEWSKSFKQDFSYLPPILSIDEFKSTKNVSGAMSFICTNSITGEIIDILPDRRLFKLDTYFLRFPRRVRDQVKIVVCDIYSPYMELVKKVFKNACIVLDKFHIVQNFTRAFNMARVQLMKKFKTDSHEYRCLKRYWKLLLLPKAKLISTHFKSFPCFKGFISQKEIVEHILDFDYSFRKIYDLIQNILFAIREKNFDTLKTILQEFKPDEYGEIYSKIKAAISTAIKHLEKIKNTLNTNYNNGKVEGINNKIKVIKRISYGYRSFDNFRLRIFLCFYHKKIYGLSHKT</sequence>
<protein>
    <recommendedName>
        <fullName evidence="6">Transposase and inactivated derivatives</fullName>
    </recommendedName>
</protein>
<dbReference type="PANTHER" id="PTHR33498">
    <property type="entry name" value="TRANSPOSASE FOR INSERTION SEQUENCE ELEMENT IS1557"/>
    <property type="match status" value="1"/>
</dbReference>
<dbReference type="Pfam" id="PF13542">
    <property type="entry name" value="HTH_Tnp_ISL3"/>
    <property type="match status" value="1"/>
</dbReference>
<dbReference type="EMBL" id="MJIH01000001">
    <property type="protein sequence ID" value="OLR64493.1"/>
    <property type="molecule type" value="Genomic_DNA"/>
</dbReference>
<dbReference type="Pfam" id="PF14690">
    <property type="entry name" value="Zn_ribbon_ISL3"/>
    <property type="match status" value="1"/>
</dbReference>
<evidence type="ECO:0000313" key="4">
    <source>
        <dbReference type="EMBL" id="OLR64493.1"/>
    </source>
</evidence>
<dbReference type="NCBIfam" id="NF033550">
    <property type="entry name" value="transpos_ISL3"/>
    <property type="match status" value="1"/>
</dbReference>
<proteinExistence type="predicted"/>
<evidence type="ECO:0000313" key="5">
    <source>
        <dbReference type="Proteomes" id="UP000187166"/>
    </source>
</evidence>
<gene>
    <name evidence="4" type="ORF">BIV18_02485</name>
</gene>
<evidence type="ECO:0008006" key="6">
    <source>
        <dbReference type="Google" id="ProtNLM"/>
    </source>
</evidence>
<keyword evidence="5" id="KW-1185">Reference proteome</keyword>
<feature type="domain" description="Transposase IS204/IS1001/IS1096/IS1165 zinc-finger" evidence="3">
    <location>
        <begin position="46"/>
        <end position="95"/>
    </location>
</feature>